<dbReference type="InterPro" id="IPR027417">
    <property type="entry name" value="P-loop_NTPase"/>
</dbReference>
<dbReference type="InterPro" id="IPR002182">
    <property type="entry name" value="NB-ARC"/>
</dbReference>
<dbReference type="Pfam" id="PF00931">
    <property type="entry name" value="NB-ARC"/>
    <property type="match status" value="1"/>
</dbReference>
<feature type="repeat" description="TPR" evidence="1">
    <location>
        <begin position="641"/>
        <end position="674"/>
    </location>
</feature>
<keyword evidence="5" id="KW-1185">Reference proteome</keyword>
<sequence length="820" mass="91719">MNKFARASEEDFETVADVVRDMAEGSPALLLARSQYYGKHKIEFSLQGVPLVSQFVGRPAEMTAIEQLLLETSPATSPATRRQRKVVVVHGLGGIGKTQLVVKFARTHHHRFSAVFWLDGSSVASLKQSFVKMLQRLPRDELTADGVAQLSDAAVKADVAVRECQWWLSIPSNRHWLLIIDNVDRDHYDKGDPQAYDVKTYFPHTDYGSVLITSRLASLQRLGPGVKVGTLAAEQARAILETNAGRVVKDAEVVIELLHGLPLALTQAGSYIRETNASASTYAKHYSQTWERLMKSEARFPPEEYGDQSVLTTWTISYEQVQRQSEGAAWLLKLWGFLDSGEVWYELIAAGSDLAAEIDVPAWLLAVAEDNLAYSEAIGLLSRYSLAEGGEGTDSHSMHSVLHRWCRYLAEDEEQQELGCLAAGLVALSVPAKSDVEFLKKRKQVVAHGLCVSRWIEVNAGSDKGRVVKALVKPSYFHNLGYLLADEDRQRAVQMYQRALQGYEKAWGPEHTSTLDTVNNLGILYKNLGQLDEAEKMYQRALQGKEKAWGPEHTSTLDTVNNLGLLYTDLGQLDEAEKMYQRALQGKEKAWGPEHTSTLNTVNNLGNLYADLGWLNKAEKMYQRALQGKEKAWGPEHTSTLDTVNNLGLLYTDLGQLDEAEKMYQRALQGKEKAWGPEHTSTLITVYNWGLLYAKLGRLEEAEKMYQRALHGYANAFTPDKIMTFVPALDNVWAFASLRQSQGRIEDARHWYSHALLGYERTFGERSDKCQALRDNLAALASEEEEEELDASTNIASVQSHAPTYSEVDVRLPPTRPASR</sequence>
<dbReference type="InterPro" id="IPR011990">
    <property type="entry name" value="TPR-like_helical_dom_sf"/>
</dbReference>
<proteinExistence type="predicted"/>
<dbReference type="PRINTS" id="PR00364">
    <property type="entry name" value="DISEASERSIST"/>
</dbReference>
<accession>A0A6A7B1E6</accession>
<dbReference type="SUPFAM" id="SSF52540">
    <property type="entry name" value="P-loop containing nucleoside triphosphate hydrolases"/>
    <property type="match status" value="1"/>
</dbReference>
<protein>
    <submittedName>
        <fullName evidence="4">TPR-like protein</fullName>
    </submittedName>
</protein>
<dbReference type="PROSITE" id="PS50005">
    <property type="entry name" value="TPR"/>
    <property type="match status" value="5"/>
</dbReference>
<dbReference type="OrthoDB" id="1658288at2759"/>
<feature type="region of interest" description="Disordered" evidence="2">
    <location>
        <begin position="783"/>
        <end position="820"/>
    </location>
</feature>
<dbReference type="InterPro" id="IPR053137">
    <property type="entry name" value="NLR-like"/>
</dbReference>
<feature type="repeat" description="TPR" evidence="1">
    <location>
        <begin position="557"/>
        <end position="590"/>
    </location>
</feature>
<dbReference type="PANTHER" id="PTHR46082:SF6">
    <property type="entry name" value="AAA+ ATPASE DOMAIN-CONTAINING PROTEIN-RELATED"/>
    <property type="match status" value="1"/>
</dbReference>
<evidence type="ECO:0000259" key="3">
    <source>
        <dbReference type="Pfam" id="PF00931"/>
    </source>
</evidence>
<dbReference type="GO" id="GO:0043531">
    <property type="term" value="F:ADP binding"/>
    <property type="evidence" value="ECO:0007669"/>
    <property type="project" value="InterPro"/>
</dbReference>
<dbReference type="AlphaFoldDB" id="A0A6A7B1E6"/>
<evidence type="ECO:0000256" key="2">
    <source>
        <dbReference type="SAM" id="MobiDB-lite"/>
    </source>
</evidence>
<feature type="repeat" description="TPR" evidence="1">
    <location>
        <begin position="515"/>
        <end position="548"/>
    </location>
</feature>
<dbReference type="Proteomes" id="UP000799423">
    <property type="component" value="Unassembled WGS sequence"/>
</dbReference>
<evidence type="ECO:0000313" key="5">
    <source>
        <dbReference type="Proteomes" id="UP000799423"/>
    </source>
</evidence>
<evidence type="ECO:0000256" key="1">
    <source>
        <dbReference type="PROSITE-ProRule" id="PRU00339"/>
    </source>
</evidence>
<dbReference type="Pfam" id="PF13424">
    <property type="entry name" value="TPR_12"/>
    <property type="match status" value="3"/>
</dbReference>
<dbReference type="SUPFAM" id="SSF48452">
    <property type="entry name" value="TPR-like"/>
    <property type="match status" value="1"/>
</dbReference>
<feature type="domain" description="NB-ARC" evidence="3">
    <location>
        <begin position="83"/>
        <end position="219"/>
    </location>
</feature>
<organism evidence="4 5">
    <name type="scientific">Plenodomus tracheiphilus IPT5</name>
    <dbReference type="NCBI Taxonomy" id="1408161"/>
    <lineage>
        <taxon>Eukaryota</taxon>
        <taxon>Fungi</taxon>
        <taxon>Dikarya</taxon>
        <taxon>Ascomycota</taxon>
        <taxon>Pezizomycotina</taxon>
        <taxon>Dothideomycetes</taxon>
        <taxon>Pleosporomycetidae</taxon>
        <taxon>Pleosporales</taxon>
        <taxon>Pleosporineae</taxon>
        <taxon>Leptosphaeriaceae</taxon>
        <taxon>Plenodomus</taxon>
    </lineage>
</organism>
<dbReference type="Gene3D" id="1.25.40.10">
    <property type="entry name" value="Tetratricopeptide repeat domain"/>
    <property type="match status" value="2"/>
</dbReference>
<dbReference type="SMART" id="SM00028">
    <property type="entry name" value="TPR"/>
    <property type="match status" value="5"/>
</dbReference>
<dbReference type="Gene3D" id="3.40.50.300">
    <property type="entry name" value="P-loop containing nucleotide triphosphate hydrolases"/>
    <property type="match status" value="1"/>
</dbReference>
<dbReference type="PROSITE" id="PS50293">
    <property type="entry name" value="TPR_REGION"/>
    <property type="match status" value="3"/>
</dbReference>
<reference evidence="4" key="1">
    <citation type="submission" date="2020-01" db="EMBL/GenBank/DDBJ databases">
        <authorList>
            <consortium name="DOE Joint Genome Institute"/>
            <person name="Haridas S."/>
            <person name="Albert R."/>
            <person name="Binder M."/>
            <person name="Bloem J."/>
            <person name="Labutti K."/>
            <person name="Salamov A."/>
            <person name="Andreopoulos B."/>
            <person name="Baker S.E."/>
            <person name="Barry K."/>
            <person name="Bills G."/>
            <person name="Bluhm B.H."/>
            <person name="Cannon C."/>
            <person name="Castanera R."/>
            <person name="Culley D.E."/>
            <person name="Daum C."/>
            <person name="Ezra D."/>
            <person name="Gonzalez J.B."/>
            <person name="Henrissat B."/>
            <person name="Kuo A."/>
            <person name="Liang C."/>
            <person name="Lipzen A."/>
            <person name="Lutzoni F."/>
            <person name="Magnuson J."/>
            <person name="Mondo S."/>
            <person name="Nolan M."/>
            <person name="Ohm R."/>
            <person name="Pangilinan J."/>
            <person name="Park H.-J."/>
            <person name="Ramirez L."/>
            <person name="Alfaro M."/>
            <person name="Sun H."/>
            <person name="Tritt A."/>
            <person name="Yoshinaga Y."/>
            <person name="Zwiers L.-H."/>
            <person name="Turgeon B.G."/>
            <person name="Goodwin S.B."/>
            <person name="Spatafora J.W."/>
            <person name="Crous P.W."/>
            <person name="Grigoriev I.V."/>
        </authorList>
    </citation>
    <scope>NUCLEOTIDE SEQUENCE</scope>
    <source>
        <strain evidence="4">IPT5</strain>
    </source>
</reference>
<dbReference type="EMBL" id="MU006319">
    <property type="protein sequence ID" value="KAF2848245.1"/>
    <property type="molecule type" value="Genomic_DNA"/>
</dbReference>
<feature type="repeat" description="TPR" evidence="1">
    <location>
        <begin position="683"/>
        <end position="716"/>
    </location>
</feature>
<gene>
    <name evidence="4" type="ORF">T440DRAFT_429119</name>
</gene>
<feature type="compositionally biased region" description="Polar residues" evidence="2">
    <location>
        <begin position="791"/>
        <end position="803"/>
    </location>
</feature>
<keyword evidence="1" id="KW-0802">TPR repeat</keyword>
<evidence type="ECO:0000313" key="4">
    <source>
        <dbReference type="EMBL" id="KAF2848245.1"/>
    </source>
</evidence>
<dbReference type="InterPro" id="IPR019734">
    <property type="entry name" value="TPR_rpt"/>
</dbReference>
<dbReference type="PANTHER" id="PTHR46082">
    <property type="entry name" value="ATP/GTP-BINDING PROTEIN-RELATED"/>
    <property type="match status" value="1"/>
</dbReference>
<name>A0A6A7B1E6_9PLEO</name>
<feature type="repeat" description="TPR" evidence="1">
    <location>
        <begin position="599"/>
        <end position="632"/>
    </location>
</feature>